<evidence type="ECO:0000313" key="3">
    <source>
        <dbReference type="Proteomes" id="UP000054477"/>
    </source>
</evidence>
<dbReference type="EMBL" id="KN838691">
    <property type="protein sequence ID" value="KIJ97515.1"/>
    <property type="molecule type" value="Genomic_DNA"/>
</dbReference>
<evidence type="ECO:0000256" key="1">
    <source>
        <dbReference type="SAM" id="MobiDB-lite"/>
    </source>
</evidence>
<proteinExistence type="predicted"/>
<accession>A0A0C9WXQ6</accession>
<evidence type="ECO:0000313" key="2">
    <source>
        <dbReference type="EMBL" id="KIJ97515.1"/>
    </source>
</evidence>
<keyword evidence="3" id="KW-1185">Reference proteome</keyword>
<dbReference type="Proteomes" id="UP000054477">
    <property type="component" value="Unassembled WGS sequence"/>
</dbReference>
<gene>
    <name evidence="2" type="ORF">K443DRAFT_9853</name>
</gene>
<dbReference type="AlphaFoldDB" id="A0A0C9WXQ6"/>
<name>A0A0C9WXQ6_9AGAR</name>
<feature type="compositionally biased region" description="Low complexity" evidence="1">
    <location>
        <begin position="33"/>
        <end position="44"/>
    </location>
</feature>
<reference evidence="3" key="2">
    <citation type="submission" date="2015-01" db="EMBL/GenBank/DDBJ databases">
        <title>Evolutionary Origins and Diversification of the Mycorrhizal Mutualists.</title>
        <authorList>
            <consortium name="DOE Joint Genome Institute"/>
            <consortium name="Mycorrhizal Genomics Consortium"/>
            <person name="Kohler A."/>
            <person name="Kuo A."/>
            <person name="Nagy L.G."/>
            <person name="Floudas D."/>
            <person name="Copeland A."/>
            <person name="Barry K.W."/>
            <person name="Cichocki N."/>
            <person name="Veneault-Fourrey C."/>
            <person name="LaButti K."/>
            <person name="Lindquist E.A."/>
            <person name="Lipzen A."/>
            <person name="Lundell T."/>
            <person name="Morin E."/>
            <person name="Murat C."/>
            <person name="Riley R."/>
            <person name="Ohm R."/>
            <person name="Sun H."/>
            <person name="Tunlid A."/>
            <person name="Henrissat B."/>
            <person name="Grigoriev I.V."/>
            <person name="Hibbett D.S."/>
            <person name="Martin F."/>
        </authorList>
    </citation>
    <scope>NUCLEOTIDE SEQUENCE [LARGE SCALE GENOMIC DNA]</scope>
    <source>
        <strain evidence="3">LaAM-08-1</strain>
    </source>
</reference>
<sequence>MHNIITVQRDLLVGQPRCHVDKNRSSFERCSGDQTTNDSCSSSSDTRHRQNDGRHDDGTMITQDNEGMFFSLHGATLLSATWQPNGERPIPSSIITRPKLQSHPSPRTSDIYLTQSIHSTHTAHGSPVTLLPLHKLPMCHVAVGNDMATKRRTHNVASSDRHNYRTMA</sequence>
<organism evidence="2 3">
    <name type="scientific">Laccaria amethystina LaAM-08-1</name>
    <dbReference type="NCBI Taxonomy" id="1095629"/>
    <lineage>
        <taxon>Eukaryota</taxon>
        <taxon>Fungi</taxon>
        <taxon>Dikarya</taxon>
        <taxon>Basidiomycota</taxon>
        <taxon>Agaricomycotina</taxon>
        <taxon>Agaricomycetes</taxon>
        <taxon>Agaricomycetidae</taxon>
        <taxon>Agaricales</taxon>
        <taxon>Agaricineae</taxon>
        <taxon>Hydnangiaceae</taxon>
        <taxon>Laccaria</taxon>
    </lineage>
</organism>
<reference evidence="2 3" key="1">
    <citation type="submission" date="2014-04" db="EMBL/GenBank/DDBJ databases">
        <authorList>
            <consortium name="DOE Joint Genome Institute"/>
            <person name="Kuo A."/>
            <person name="Kohler A."/>
            <person name="Nagy L.G."/>
            <person name="Floudas D."/>
            <person name="Copeland A."/>
            <person name="Barry K.W."/>
            <person name="Cichocki N."/>
            <person name="Veneault-Fourrey C."/>
            <person name="LaButti K."/>
            <person name="Lindquist E.A."/>
            <person name="Lipzen A."/>
            <person name="Lundell T."/>
            <person name="Morin E."/>
            <person name="Murat C."/>
            <person name="Sun H."/>
            <person name="Tunlid A."/>
            <person name="Henrissat B."/>
            <person name="Grigoriev I.V."/>
            <person name="Hibbett D.S."/>
            <person name="Martin F."/>
            <person name="Nordberg H.P."/>
            <person name="Cantor M.N."/>
            <person name="Hua S.X."/>
        </authorList>
    </citation>
    <scope>NUCLEOTIDE SEQUENCE [LARGE SCALE GENOMIC DNA]</scope>
    <source>
        <strain evidence="2 3">LaAM-08-1</strain>
    </source>
</reference>
<feature type="region of interest" description="Disordered" evidence="1">
    <location>
        <begin position="23"/>
        <end position="59"/>
    </location>
</feature>
<protein>
    <submittedName>
        <fullName evidence="2">Uncharacterized protein</fullName>
    </submittedName>
</protein>
<dbReference type="HOGENOM" id="CLU_1586741_0_0_1"/>
<feature type="compositionally biased region" description="Basic and acidic residues" evidence="1">
    <location>
        <begin position="45"/>
        <end position="58"/>
    </location>
</feature>